<keyword evidence="3 6" id="KW-0863">Zinc-finger</keyword>
<dbReference type="PANTHER" id="PTHR14649">
    <property type="entry name" value="ZINC FINGER C2HC DOMAIN-CONTAINING PROTEIN 1C"/>
    <property type="match status" value="1"/>
</dbReference>
<organism evidence="9 10">
    <name type="scientific">Drosophila willistoni</name>
    <name type="common">Fruit fly</name>
    <dbReference type="NCBI Taxonomy" id="7260"/>
    <lineage>
        <taxon>Eukaryota</taxon>
        <taxon>Metazoa</taxon>
        <taxon>Ecdysozoa</taxon>
        <taxon>Arthropoda</taxon>
        <taxon>Hexapoda</taxon>
        <taxon>Insecta</taxon>
        <taxon>Pterygota</taxon>
        <taxon>Neoptera</taxon>
        <taxon>Endopterygota</taxon>
        <taxon>Diptera</taxon>
        <taxon>Brachycera</taxon>
        <taxon>Muscomorpha</taxon>
        <taxon>Ephydroidea</taxon>
        <taxon>Drosophilidae</taxon>
        <taxon>Drosophila</taxon>
        <taxon>Sophophora</taxon>
    </lineage>
</organism>
<reference evidence="9 10" key="1">
    <citation type="journal article" date="2007" name="Nature">
        <title>Evolution of genes and genomes on the Drosophila phylogeny.</title>
        <authorList>
            <consortium name="Drosophila 12 Genomes Consortium"/>
            <person name="Clark A.G."/>
            <person name="Eisen M.B."/>
            <person name="Smith D.R."/>
            <person name="Bergman C.M."/>
            <person name="Oliver B."/>
            <person name="Markow T.A."/>
            <person name="Kaufman T.C."/>
            <person name="Kellis M."/>
            <person name="Gelbart W."/>
            <person name="Iyer V.N."/>
            <person name="Pollard D.A."/>
            <person name="Sackton T.B."/>
            <person name="Larracuente A.M."/>
            <person name="Singh N.D."/>
            <person name="Abad J.P."/>
            <person name="Abt D.N."/>
            <person name="Adryan B."/>
            <person name="Aguade M."/>
            <person name="Akashi H."/>
            <person name="Anderson W.W."/>
            <person name="Aquadro C.F."/>
            <person name="Ardell D.H."/>
            <person name="Arguello R."/>
            <person name="Artieri C.G."/>
            <person name="Barbash D.A."/>
            <person name="Barker D."/>
            <person name="Barsanti P."/>
            <person name="Batterham P."/>
            <person name="Batzoglou S."/>
            <person name="Begun D."/>
            <person name="Bhutkar A."/>
            <person name="Blanco E."/>
            <person name="Bosak S.A."/>
            <person name="Bradley R.K."/>
            <person name="Brand A.D."/>
            <person name="Brent M.R."/>
            <person name="Brooks A.N."/>
            <person name="Brown R.H."/>
            <person name="Butlin R.K."/>
            <person name="Caggese C."/>
            <person name="Calvi B.R."/>
            <person name="Bernardo de Carvalho A."/>
            <person name="Caspi A."/>
            <person name="Castrezana S."/>
            <person name="Celniker S.E."/>
            <person name="Chang J.L."/>
            <person name="Chapple C."/>
            <person name="Chatterji S."/>
            <person name="Chinwalla A."/>
            <person name="Civetta A."/>
            <person name="Clifton S.W."/>
            <person name="Comeron J.M."/>
            <person name="Costello J.C."/>
            <person name="Coyne J.A."/>
            <person name="Daub J."/>
            <person name="David R.G."/>
            <person name="Delcher A.L."/>
            <person name="Delehaunty K."/>
            <person name="Do C.B."/>
            <person name="Ebling H."/>
            <person name="Edwards K."/>
            <person name="Eickbush T."/>
            <person name="Evans J.D."/>
            <person name="Filipski A."/>
            <person name="Findeiss S."/>
            <person name="Freyhult E."/>
            <person name="Fulton L."/>
            <person name="Fulton R."/>
            <person name="Garcia A.C."/>
            <person name="Gardiner A."/>
            <person name="Garfield D.A."/>
            <person name="Garvin B.E."/>
            <person name="Gibson G."/>
            <person name="Gilbert D."/>
            <person name="Gnerre S."/>
            <person name="Godfrey J."/>
            <person name="Good R."/>
            <person name="Gotea V."/>
            <person name="Gravely B."/>
            <person name="Greenberg A.J."/>
            <person name="Griffiths-Jones S."/>
            <person name="Gross S."/>
            <person name="Guigo R."/>
            <person name="Gustafson E.A."/>
            <person name="Haerty W."/>
            <person name="Hahn M.W."/>
            <person name="Halligan D.L."/>
            <person name="Halpern A.L."/>
            <person name="Halter G.M."/>
            <person name="Han M.V."/>
            <person name="Heger A."/>
            <person name="Hillier L."/>
            <person name="Hinrichs A.S."/>
            <person name="Holmes I."/>
            <person name="Hoskins R.A."/>
            <person name="Hubisz M.J."/>
            <person name="Hultmark D."/>
            <person name="Huntley M.A."/>
            <person name="Jaffe D.B."/>
            <person name="Jagadeeshan S."/>
            <person name="Jeck W.R."/>
            <person name="Johnson J."/>
            <person name="Jones C.D."/>
            <person name="Jordan W.C."/>
            <person name="Karpen G.H."/>
            <person name="Kataoka E."/>
            <person name="Keightley P.D."/>
            <person name="Kheradpour P."/>
            <person name="Kirkness E.F."/>
            <person name="Koerich L.B."/>
            <person name="Kristiansen K."/>
            <person name="Kudrna D."/>
            <person name="Kulathinal R.J."/>
            <person name="Kumar S."/>
            <person name="Kwok R."/>
            <person name="Lander E."/>
            <person name="Langley C.H."/>
            <person name="Lapoint R."/>
            <person name="Lazzaro B.P."/>
            <person name="Lee S.J."/>
            <person name="Levesque L."/>
            <person name="Li R."/>
            <person name="Lin C.F."/>
            <person name="Lin M.F."/>
            <person name="Lindblad-Toh K."/>
            <person name="Llopart A."/>
            <person name="Long M."/>
            <person name="Low L."/>
            <person name="Lozovsky E."/>
            <person name="Lu J."/>
            <person name="Luo M."/>
            <person name="Machado C.A."/>
            <person name="Makalowski W."/>
            <person name="Marzo M."/>
            <person name="Matsuda M."/>
            <person name="Matzkin L."/>
            <person name="McAllister B."/>
            <person name="McBride C.S."/>
            <person name="McKernan B."/>
            <person name="McKernan K."/>
            <person name="Mendez-Lago M."/>
            <person name="Minx P."/>
            <person name="Mollenhauer M.U."/>
            <person name="Montooth K."/>
            <person name="Mount S.M."/>
            <person name="Mu X."/>
            <person name="Myers E."/>
            <person name="Negre B."/>
            <person name="Newfeld S."/>
            <person name="Nielsen R."/>
            <person name="Noor M.A."/>
            <person name="O'Grady P."/>
            <person name="Pachter L."/>
            <person name="Papaceit M."/>
            <person name="Parisi M.J."/>
            <person name="Parisi M."/>
            <person name="Parts L."/>
            <person name="Pedersen J.S."/>
            <person name="Pesole G."/>
            <person name="Phillippy A.M."/>
            <person name="Ponting C.P."/>
            <person name="Pop M."/>
            <person name="Porcelli D."/>
            <person name="Powell J.R."/>
            <person name="Prohaska S."/>
            <person name="Pruitt K."/>
            <person name="Puig M."/>
            <person name="Quesneville H."/>
            <person name="Ram K.R."/>
            <person name="Rand D."/>
            <person name="Rasmussen M.D."/>
            <person name="Reed L.K."/>
            <person name="Reenan R."/>
            <person name="Reily A."/>
            <person name="Remington K.A."/>
            <person name="Rieger T.T."/>
            <person name="Ritchie M.G."/>
            <person name="Robin C."/>
            <person name="Rogers Y.H."/>
            <person name="Rohde C."/>
            <person name="Rozas J."/>
            <person name="Rubenfield M.J."/>
            <person name="Ruiz A."/>
            <person name="Russo S."/>
            <person name="Salzberg S.L."/>
            <person name="Sanchez-Gracia A."/>
            <person name="Saranga D.J."/>
            <person name="Sato H."/>
            <person name="Schaeffer S.W."/>
            <person name="Schatz M.C."/>
            <person name="Schlenke T."/>
            <person name="Schwartz R."/>
            <person name="Segarra C."/>
            <person name="Singh R.S."/>
            <person name="Sirot L."/>
            <person name="Sirota M."/>
            <person name="Sisneros N.B."/>
            <person name="Smith C.D."/>
            <person name="Smith T.F."/>
            <person name="Spieth J."/>
            <person name="Stage D.E."/>
            <person name="Stark A."/>
            <person name="Stephan W."/>
            <person name="Strausberg R.L."/>
            <person name="Strempel S."/>
            <person name="Sturgill D."/>
            <person name="Sutton G."/>
            <person name="Sutton G.G."/>
            <person name="Tao W."/>
            <person name="Teichmann S."/>
            <person name="Tobari Y.N."/>
            <person name="Tomimura Y."/>
            <person name="Tsolas J.M."/>
            <person name="Valente V.L."/>
            <person name="Venter E."/>
            <person name="Venter J.C."/>
            <person name="Vicario S."/>
            <person name="Vieira F.G."/>
            <person name="Vilella A.J."/>
            <person name="Villasante A."/>
            <person name="Walenz B."/>
            <person name="Wang J."/>
            <person name="Wasserman M."/>
            <person name="Watts T."/>
            <person name="Wilson D."/>
            <person name="Wilson R.K."/>
            <person name="Wing R.A."/>
            <person name="Wolfner M.F."/>
            <person name="Wong A."/>
            <person name="Wong G.K."/>
            <person name="Wu C.I."/>
            <person name="Wu G."/>
            <person name="Yamamoto D."/>
            <person name="Yang H.P."/>
            <person name="Yang S.P."/>
            <person name="Yorke J.A."/>
            <person name="Yoshida K."/>
            <person name="Zdobnov E."/>
            <person name="Zhang P."/>
            <person name="Zhang Y."/>
            <person name="Zimin A.V."/>
            <person name="Baldwin J."/>
            <person name="Abdouelleil A."/>
            <person name="Abdulkadir J."/>
            <person name="Abebe A."/>
            <person name="Abera B."/>
            <person name="Abreu J."/>
            <person name="Acer S.C."/>
            <person name="Aftuck L."/>
            <person name="Alexander A."/>
            <person name="An P."/>
            <person name="Anderson E."/>
            <person name="Anderson S."/>
            <person name="Arachi H."/>
            <person name="Azer M."/>
            <person name="Bachantsang P."/>
            <person name="Barry A."/>
            <person name="Bayul T."/>
            <person name="Berlin A."/>
            <person name="Bessette D."/>
            <person name="Bloom T."/>
            <person name="Blye J."/>
            <person name="Boguslavskiy L."/>
            <person name="Bonnet C."/>
            <person name="Boukhgalter B."/>
            <person name="Bourzgui I."/>
            <person name="Brown A."/>
            <person name="Cahill P."/>
            <person name="Channer S."/>
            <person name="Cheshatsang Y."/>
            <person name="Chuda L."/>
            <person name="Citroen M."/>
            <person name="Collymore A."/>
            <person name="Cooke P."/>
            <person name="Costello M."/>
            <person name="D'Aco K."/>
            <person name="Daza R."/>
            <person name="De Haan G."/>
            <person name="DeGray S."/>
            <person name="DeMaso C."/>
            <person name="Dhargay N."/>
            <person name="Dooley K."/>
            <person name="Dooley E."/>
            <person name="Doricent M."/>
            <person name="Dorje P."/>
            <person name="Dorjee K."/>
            <person name="Dupes A."/>
            <person name="Elong R."/>
            <person name="Falk J."/>
            <person name="Farina A."/>
            <person name="Faro S."/>
            <person name="Ferguson D."/>
            <person name="Fisher S."/>
            <person name="Foley C.D."/>
            <person name="Franke A."/>
            <person name="Friedrich D."/>
            <person name="Gadbois L."/>
            <person name="Gearin G."/>
            <person name="Gearin C.R."/>
            <person name="Giannoukos G."/>
            <person name="Goode T."/>
            <person name="Graham J."/>
            <person name="Grandbois E."/>
            <person name="Grewal S."/>
            <person name="Gyaltsen K."/>
            <person name="Hafez N."/>
            <person name="Hagos B."/>
            <person name="Hall J."/>
            <person name="Henson C."/>
            <person name="Hollinger A."/>
            <person name="Honan T."/>
            <person name="Huard M.D."/>
            <person name="Hughes L."/>
            <person name="Hurhula B."/>
            <person name="Husby M.E."/>
            <person name="Kamat A."/>
            <person name="Kanga B."/>
            <person name="Kashin S."/>
            <person name="Khazanovich D."/>
            <person name="Kisner P."/>
            <person name="Lance K."/>
            <person name="Lara M."/>
            <person name="Lee W."/>
            <person name="Lennon N."/>
            <person name="Letendre F."/>
            <person name="LeVine R."/>
            <person name="Lipovsky A."/>
            <person name="Liu X."/>
            <person name="Liu J."/>
            <person name="Liu S."/>
            <person name="Lokyitsang T."/>
            <person name="Lokyitsang Y."/>
            <person name="Lubonja R."/>
            <person name="Lui A."/>
            <person name="MacDonald P."/>
            <person name="Magnisalis V."/>
            <person name="Maru K."/>
            <person name="Matthews C."/>
            <person name="McCusker W."/>
            <person name="McDonough S."/>
            <person name="Mehta T."/>
            <person name="Meldrim J."/>
            <person name="Meneus L."/>
            <person name="Mihai O."/>
            <person name="Mihalev A."/>
            <person name="Mihova T."/>
            <person name="Mittelman R."/>
            <person name="Mlenga V."/>
            <person name="Montmayeur A."/>
            <person name="Mulrain L."/>
            <person name="Navidi A."/>
            <person name="Naylor J."/>
            <person name="Negash T."/>
            <person name="Nguyen T."/>
            <person name="Nguyen N."/>
            <person name="Nicol R."/>
            <person name="Norbu C."/>
            <person name="Norbu N."/>
            <person name="Novod N."/>
            <person name="O'Neill B."/>
            <person name="Osman S."/>
            <person name="Markiewicz E."/>
            <person name="Oyono O.L."/>
            <person name="Patti C."/>
            <person name="Phunkhang P."/>
            <person name="Pierre F."/>
            <person name="Priest M."/>
            <person name="Raghuraman S."/>
            <person name="Rege F."/>
            <person name="Reyes R."/>
            <person name="Rise C."/>
            <person name="Rogov P."/>
            <person name="Ross K."/>
            <person name="Ryan E."/>
            <person name="Settipalli S."/>
            <person name="Shea T."/>
            <person name="Sherpa N."/>
            <person name="Shi L."/>
            <person name="Shih D."/>
            <person name="Sparrow T."/>
            <person name="Spaulding J."/>
            <person name="Stalker J."/>
            <person name="Stange-Thomann N."/>
            <person name="Stavropoulos S."/>
            <person name="Stone C."/>
            <person name="Strader C."/>
            <person name="Tesfaye S."/>
            <person name="Thomson T."/>
            <person name="Thoulutsang Y."/>
            <person name="Thoulutsang D."/>
            <person name="Topham K."/>
            <person name="Topping I."/>
            <person name="Tsamla T."/>
            <person name="Vassiliev H."/>
            <person name="Vo A."/>
            <person name="Wangchuk T."/>
            <person name="Wangdi T."/>
            <person name="Weiand M."/>
            <person name="Wilkinson J."/>
            <person name="Wilson A."/>
            <person name="Yadav S."/>
            <person name="Young G."/>
            <person name="Yu Q."/>
            <person name="Zembek L."/>
            <person name="Zhong D."/>
            <person name="Zimmer A."/>
            <person name="Zwirko Z."/>
            <person name="Jaffe D.B."/>
            <person name="Alvarez P."/>
            <person name="Brockman W."/>
            <person name="Butler J."/>
            <person name="Chin C."/>
            <person name="Gnerre S."/>
            <person name="Grabherr M."/>
            <person name="Kleber M."/>
            <person name="Mauceli E."/>
            <person name="MacCallum I."/>
        </authorList>
    </citation>
    <scope>NUCLEOTIDE SEQUENCE [LARGE SCALE GENOMIC DNA]</scope>
    <source>
        <strain evidence="10">Tucson 14030-0811.24</strain>
    </source>
</reference>
<feature type="region of interest" description="Disordered" evidence="7">
    <location>
        <begin position="128"/>
        <end position="223"/>
    </location>
</feature>
<dbReference type="Pfam" id="PF13913">
    <property type="entry name" value="zf-C2HC_2"/>
    <property type="match status" value="2"/>
</dbReference>
<feature type="compositionally biased region" description="Low complexity" evidence="7">
    <location>
        <begin position="284"/>
        <end position="294"/>
    </location>
</feature>
<dbReference type="OrthoDB" id="10255185at2759"/>
<feature type="region of interest" description="Disordered" evidence="7">
    <location>
        <begin position="1"/>
        <end position="100"/>
    </location>
</feature>
<feature type="domain" description="C2HC/C3H-type" evidence="8">
    <location>
        <begin position="345"/>
        <end position="374"/>
    </location>
</feature>
<dbReference type="PROSITE" id="PS52027">
    <property type="entry name" value="ZF_C2HC_C3H"/>
    <property type="match status" value="2"/>
</dbReference>
<dbReference type="KEGG" id="dwi:6649815"/>
<keyword evidence="10" id="KW-1185">Reference proteome</keyword>
<feature type="compositionally biased region" description="Basic and acidic residues" evidence="7">
    <location>
        <begin position="58"/>
        <end position="68"/>
    </location>
</feature>
<dbReference type="Proteomes" id="UP000007798">
    <property type="component" value="Unassembled WGS sequence"/>
</dbReference>
<feature type="compositionally biased region" description="Basic and acidic residues" evidence="7">
    <location>
        <begin position="25"/>
        <end position="35"/>
    </location>
</feature>
<evidence type="ECO:0000256" key="2">
    <source>
        <dbReference type="ARBA" id="ARBA00022723"/>
    </source>
</evidence>
<keyword evidence="2" id="KW-0479">Metal-binding</keyword>
<feature type="compositionally biased region" description="Polar residues" evidence="7">
    <location>
        <begin position="12"/>
        <end position="24"/>
    </location>
</feature>
<dbReference type="InterPro" id="IPR026104">
    <property type="entry name" value="ZNF_C2HC_dom_1C"/>
</dbReference>
<keyword evidence="4" id="KW-0862">Zinc</keyword>
<sequence length="387" mass="43250">MASQGDGEPRSSRLQQMQMRFQQKTHQEQVQRRSELSTAKNNGNSALTSATHPGKVRQMFDERRRGAGIDRSNPLKPIASVVSTSSITSPKARPQDDQQKLVKGITAMSLKESATSVTVKRRQASDNNINNNKYNAAGTTNRLKPVITRKSPPTQEKDSQNRNVSTPLRSPKPMPAATIKVKPSVTRPAEPTVPQTRKPPARKIEPKSPVTKNNMQNQPAPEGTETCRFCGRHFLSERLDKHEAVCQRTMSTKRKIFDASKQRNLGTENERYVKKTKTGGRTTQASYSSAAQQQGLSTGVKKSNWRKKHEEFIQSIRAAKQLKAHLARGGKLSDLPPPPPSENADYIKCPHCGRRFNQQAAERHIPRCATMVHNKPRRDGPPPLKKR</sequence>
<evidence type="ECO:0000256" key="7">
    <source>
        <dbReference type="SAM" id="MobiDB-lite"/>
    </source>
</evidence>
<dbReference type="HOGENOM" id="CLU_039548_0_0_1"/>
<dbReference type="GO" id="GO:0008270">
    <property type="term" value="F:zinc ion binding"/>
    <property type="evidence" value="ECO:0007669"/>
    <property type="project" value="UniProtKB-KW"/>
</dbReference>
<evidence type="ECO:0000313" key="9">
    <source>
        <dbReference type="EMBL" id="EDW83013.2"/>
    </source>
</evidence>
<feature type="compositionally biased region" description="Polar residues" evidence="7">
    <location>
        <begin position="210"/>
        <end position="219"/>
    </location>
</feature>
<evidence type="ECO:0000256" key="1">
    <source>
        <dbReference type="ARBA" id="ARBA00010843"/>
    </source>
</evidence>
<evidence type="ECO:0000256" key="5">
    <source>
        <dbReference type="ARBA" id="ARBA00023054"/>
    </source>
</evidence>
<dbReference type="PANTHER" id="PTHR14649:SF1">
    <property type="entry name" value="ZINC FINGER C2HC DOMAIN-CONTAINING PROTEIN 1C"/>
    <property type="match status" value="1"/>
</dbReference>
<dbReference type="Gene3D" id="3.30.160.60">
    <property type="entry name" value="Classic Zinc Finger"/>
    <property type="match status" value="2"/>
</dbReference>
<gene>
    <name evidence="9" type="primary">Dwil\GK22541</name>
    <name evidence="9" type="ORF">Dwil_GK22541</name>
</gene>
<feature type="region of interest" description="Disordered" evidence="7">
    <location>
        <begin position="276"/>
        <end position="303"/>
    </location>
</feature>
<evidence type="ECO:0000256" key="6">
    <source>
        <dbReference type="PROSITE-ProRule" id="PRU01371"/>
    </source>
</evidence>
<feature type="compositionally biased region" description="Low complexity" evidence="7">
    <location>
        <begin position="77"/>
        <end position="90"/>
    </location>
</feature>
<evidence type="ECO:0000256" key="4">
    <source>
        <dbReference type="ARBA" id="ARBA00022833"/>
    </source>
</evidence>
<evidence type="ECO:0000313" key="10">
    <source>
        <dbReference type="Proteomes" id="UP000007798"/>
    </source>
</evidence>
<dbReference type="InterPro" id="IPR049899">
    <property type="entry name" value="Znf_C2HC_C3H"/>
</dbReference>
<evidence type="ECO:0000259" key="8">
    <source>
        <dbReference type="PROSITE" id="PS52027"/>
    </source>
</evidence>
<name>B4NFE6_DROWI</name>
<comment type="similarity">
    <text evidence="1">Belongs to the ZC2HC1 family.</text>
</comment>
<accession>B4NFE6</accession>
<feature type="domain" description="C2HC/C3H-type" evidence="8">
    <location>
        <begin position="223"/>
        <end position="252"/>
    </location>
</feature>
<evidence type="ECO:0000256" key="3">
    <source>
        <dbReference type="ARBA" id="ARBA00022771"/>
    </source>
</evidence>
<dbReference type="EMBL" id="CH964251">
    <property type="protein sequence ID" value="EDW83013.2"/>
    <property type="molecule type" value="Genomic_DNA"/>
</dbReference>
<dbReference type="AlphaFoldDB" id="B4NFE6"/>
<dbReference type="eggNOG" id="KOG3940">
    <property type="taxonomic scope" value="Eukaryota"/>
</dbReference>
<protein>
    <recommendedName>
        <fullName evidence="8">C2HC/C3H-type domain-containing protein</fullName>
    </recommendedName>
</protein>
<dbReference type="FunCoup" id="B4NFE6">
    <property type="interactions" value="14"/>
</dbReference>
<proteinExistence type="inferred from homology"/>
<feature type="compositionally biased region" description="Polar residues" evidence="7">
    <location>
        <begin position="36"/>
        <end position="51"/>
    </location>
</feature>
<keyword evidence="5" id="KW-0175">Coiled coil</keyword>
<dbReference type="InParanoid" id="B4NFE6"/>